<dbReference type="SUPFAM" id="SSF46689">
    <property type="entry name" value="Homeodomain-like"/>
    <property type="match status" value="1"/>
</dbReference>
<dbReference type="RefSeq" id="WP_261234780.1">
    <property type="nucleotide sequence ID" value="NZ_JAMXFA010000005.1"/>
</dbReference>
<reference evidence="2 3" key="1">
    <citation type="journal article" date="2022" name="Front. Microbiol.">
        <title>High genomic differentiation and limited gene flow indicate recent cryptic speciation within the genus Laspinema (cyanobacteria).</title>
        <authorList>
            <person name="Stanojkovic A."/>
            <person name="Skoupy S."/>
            <person name="Skaloud P."/>
            <person name="Dvorak P."/>
        </authorList>
    </citation>
    <scope>NUCLEOTIDE SEQUENCE [LARGE SCALE GENOMIC DNA]</scope>
    <source>
        <strain evidence="2 3">D3b</strain>
    </source>
</reference>
<dbReference type="InterPro" id="IPR047655">
    <property type="entry name" value="Transpos_IS630-like"/>
</dbReference>
<evidence type="ECO:0000259" key="1">
    <source>
        <dbReference type="Pfam" id="PF13358"/>
    </source>
</evidence>
<dbReference type="Proteomes" id="UP001525961">
    <property type="component" value="Unassembled WGS sequence"/>
</dbReference>
<dbReference type="Gene3D" id="1.10.10.10">
    <property type="entry name" value="Winged helix-like DNA-binding domain superfamily/Winged helix DNA-binding domain"/>
    <property type="match status" value="1"/>
</dbReference>
<dbReference type="Pfam" id="PF13358">
    <property type="entry name" value="DDE_3"/>
    <property type="match status" value="1"/>
</dbReference>
<sequence>MKPYSLDFRQKIVQIYEEEKLSMQKVADRFGVAKSFVQKILKQFKETGDLAPKPQGGNTAPKLGSQEIVILIELLENNNDATLQELCDLLEEKTGVKVSTSTLDRVIKKLNYTCKKKTLYAEEKYKEEVQKKRVEFWEKIRDIPYEDLIFIDESGVDLALIKTQARAIKGQRARGPKPQKRGKRVSLLSALSLEKLVASTNIYGTTNQITFEAFIVTKLVPNLWKNACVVMDNASIHKSQMVEEAIQEVGAKLIYLSPYSPEFSPIENFGSKVKEILKKFQARTYEDLVIGITEAMRQVTQQDIRNWFAHCCYCTS</sequence>
<evidence type="ECO:0000313" key="2">
    <source>
        <dbReference type="EMBL" id="MCT7977137.1"/>
    </source>
</evidence>
<proteinExistence type="predicted"/>
<dbReference type="InterPro" id="IPR038717">
    <property type="entry name" value="Tc1-like_DDE_dom"/>
</dbReference>
<protein>
    <submittedName>
        <fullName evidence="2">IS630 family transposase</fullName>
    </submittedName>
</protein>
<gene>
    <name evidence="2" type="ORF">NG792_05285</name>
</gene>
<organism evidence="2 3">
    <name type="scientific">Laspinema olomoucense D3b</name>
    <dbReference type="NCBI Taxonomy" id="2953688"/>
    <lineage>
        <taxon>Bacteria</taxon>
        <taxon>Bacillati</taxon>
        <taxon>Cyanobacteriota</taxon>
        <taxon>Cyanophyceae</taxon>
        <taxon>Oscillatoriophycideae</taxon>
        <taxon>Oscillatoriales</taxon>
        <taxon>Laspinemataceae</taxon>
        <taxon>Laspinema</taxon>
        <taxon>Laspinema olomoucense</taxon>
    </lineage>
</organism>
<dbReference type="PANTHER" id="PTHR46564:SF1">
    <property type="entry name" value="TRANSPOSASE"/>
    <property type="match status" value="1"/>
</dbReference>
<dbReference type="InterPro" id="IPR009057">
    <property type="entry name" value="Homeodomain-like_sf"/>
</dbReference>
<comment type="caution">
    <text evidence="2">The sequence shown here is derived from an EMBL/GenBank/DDBJ whole genome shotgun (WGS) entry which is preliminary data.</text>
</comment>
<evidence type="ECO:0000313" key="3">
    <source>
        <dbReference type="Proteomes" id="UP001525961"/>
    </source>
</evidence>
<dbReference type="NCBIfam" id="NF033545">
    <property type="entry name" value="transpos_IS630"/>
    <property type="match status" value="1"/>
</dbReference>
<accession>A0ABT2N375</accession>
<dbReference type="InterPro" id="IPR036388">
    <property type="entry name" value="WH-like_DNA-bd_sf"/>
</dbReference>
<dbReference type="EMBL" id="JAMXFA010000005">
    <property type="protein sequence ID" value="MCT7977137.1"/>
    <property type="molecule type" value="Genomic_DNA"/>
</dbReference>
<dbReference type="PANTHER" id="PTHR46564">
    <property type="entry name" value="TRANSPOSASE"/>
    <property type="match status" value="1"/>
</dbReference>
<dbReference type="InterPro" id="IPR036397">
    <property type="entry name" value="RNaseH_sf"/>
</dbReference>
<name>A0ABT2N375_9CYAN</name>
<feature type="domain" description="Tc1-like transposase DDE" evidence="1">
    <location>
        <begin position="147"/>
        <end position="288"/>
    </location>
</feature>
<dbReference type="Gene3D" id="3.30.420.10">
    <property type="entry name" value="Ribonuclease H-like superfamily/Ribonuclease H"/>
    <property type="match status" value="1"/>
</dbReference>
<dbReference type="Pfam" id="PF13565">
    <property type="entry name" value="HTH_32"/>
    <property type="match status" value="1"/>
</dbReference>
<keyword evidence="3" id="KW-1185">Reference proteome</keyword>